<evidence type="ECO:0000313" key="1">
    <source>
        <dbReference type="EMBL" id="MFC5724001.1"/>
    </source>
</evidence>
<comment type="caution">
    <text evidence="1">The sequence shown here is derived from an EMBL/GenBank/DDBJ whole genome shotgun (WGS) entry which is preliminary data.</text>
</comment>
<dbReference type="RefSeq" id="WP_390320427.1">
    <property type="nucleotide sequence ID" value="NZ_JBHSPB010000022.1"/>
</dbReference>
<evidence type="ECO:0008006" key="3">
    <source>
        <dbReference type="Google" id="ProtNLM"/>
    </source>
</evidence>
<dbReference type="EMBL" id="JBHSPB010000022">
    <property type="protein sequence ID" value="MFC5724001.1"/>
    <property type="molecule type" value="Genomic_DNA"/>
</dbReference>
<organism evidence="1 2">
    <name type="scientific">Streptomyces gamaensis</name>
    <dbReference type="NCBI Taxonomy" id="1763542"/>
    <lineage>
        <taxon>Bacteria</taxon>
        <taxon>Bacillati</taxon>
        <taxon>Actinomycetota</taxon>
        <taxon>Actinomycetes</taxon>
        <taxon>Kitasatosporales</taxon>
        <taxon>Streptomycetaceae</taxon>
        <taxon>Streptomyces</taxon>
    </lineage>
</organism>
<dbReference type="Proteomes" id="UP001596083">
    <property type="component" value="Unassembled WGS sequence"/>
</dbReference>
<proteinExistence type="predicted"/>
<protein>
    <recommendedName>
        <fullName evidence="3">Cysteine dioxygenase</fullName>
    </recommendedName>
</protein>
<accession>A0ABW0Z5M8</accession>
<keyword evidence="2" id="KW-1185">Reference proteome</keyword>
<gene>
    <name evidence="1" type="ORF">ACFP1Z_27925</name>
</gene>
<sequence>MAATVDYRLLERAATSGRDPAPLLRAAALALAEIAAGRRELRAVRHPLGFLCFPVQREGDSGVCVHVFGGPGDAAPAPLTTSPVHSHSWDLISCVLYGRVINLPVRVLDERERPTHRVYEVASSPSGVDEIRPTARLVRSENGPEQASVTGEIYSLPAGEFHTTVLPGGSASATLLLGRVRPGRRDLSLGPVDGVGHRVVRQTCDVAQSARTASTVLRRIDAPHHR</sequence>
<evidence type="ECO:0000313" key="2">
    <source>
        <dbReference type="Proteomes" id="UP001596083"/>
    </source>
</evidence>
<reference evidence="2" key="1">
    <citation type="journal article" date="2019" name="Int. J. Syst. Evol. Microbiol.">
        <title>The Global Catalogue of Microorganisms (GCM) 10K type strain sequencing project: providing services to taxonomists for standard genome sequencing and annotation.</title>
        <authorList>
            <consortium name="The Broad Institute Genomics Platform"/>
            <consortium name="The Broad Institute Genome Sequencing Center for Infectious Disease"/>
            <person name="Wu L."/>
            <person name="Ma J."/>
        </authorList>
    </citation>
    <scope>NUCLEOTIDE SEQUENCE [LARGE SCALE GENOMIC DNA]</scope>
    <source>
        <strain evidence="2">CGMCC 4.7304</strain>
    </source>
</reference>
<name>A0ABW0Z5M8_9ACTN</name>